<dbReference type="InterPro" id="IPR052038">
    <property type="entry name" value="Type-VII_TA_antitoxin"/>
</dbReference>
<gene>
    <name evidence="14" type="ORF">A3L10_02945</name>
</gene>
<dbReference type="InterPro" id="IPR002934">
    <property type="entry name" value="Polymerase_NTP_transf_dom"/>
</dbReference>
<evidence type="ECO:0000256" key="7">
    <source>
        <dbReference type="ARBA" id="ARBA00022840"/>
    </source>
</evidence>
<dbReference type="AlphaFoldDB" id="A0A2Z2MXI4"/>
<evidence type="ECO:0000256" key="4">
    <source>
        <dbReference type="ARBA" id="ARBA00022695"/>
    </source>
</evidence>
<dbReference type="CDD" id="cd05403">
    <property type="entry name" value="NT_KNTase_like"/>
    <property type="match status" value="1"/>
</dbReference>
<dbReference type="GO" id="GO:0070733">
    <property type="term" value="F:AMPylase activity"/>
    <property type="evidence" value="ECO:0007669"/>
    <property type="project" value="UniProtKB-EC"/>
</dbReference>
<evidence type="ECO:0000256" key="3">
    <source>
        <dbReference type="ARBA" id="ARBA00022679"/>
    </source>
</evidence>
<keyword evidence="7" id="KW-0067">ATP-binding</keyword>
<comment type="catalytic activity">
    <reaction evidence="12">
        <text>L-tyrosyl-[protein] + ATP = O-(5'-adenylyl)-L-tyrosyl-[protein] + diphosphate</text>
        <dbReference type="Rhea" id="RHEA:54288"/>
        <dbReference type="Rhea" id="RHEA-COMP:10136"/>
        <dbReference type="Rhea" id="RHEA-COMP:13846"/>
        <dbReference type="ChEBI" id="CHEBI:30616"/>
        <dbReference type="ChEBI" id="CHEBI:33019"/>
        <dbReference type="ChEBI" id="CHEBI:46858"/>
        <dbReference type="ChEBI" id="CHEBI:83624"/>
        <dbReference type="EC" id="2.7.7.108"/>
    </reaction>
</comment>
<evidence type="ECO:0000313" key="14">
    <source>
        <dbReference type="EMBL" id="ASJ14141.1"/>
    </source>
</evidence>
<dbReference type="Gene3D" id="3.30.460.10">
    <property type="entry name" value="Beta Polymerase, domain 2"/>
    <property type="match status" value="1"/>
</dbReference>
<keyword evidence="15" id="KW-1185">Reference proteome</keyword>
<accession>A0A2Z2MXI4</accession>
<protein>
    <recommendedName>
        <fullName evidence="9">protein adenylyltransferase</fullName>
        <ecNumber evidence="9">2.7.7.108</ecNumber>
    </recommendedName>
</protein>
<dbReference type="EC" id="2.7.7.108" evidence="9"/>
<feature type="domain" description="Polymerase nucleotidyl transferase" evidence="13">
    <location>
        <begin position="12"/>
        <end position="97"/>
    </location>
</feature>
<keyword evidence="2" id="KW-1277">Toxin-antitoxin system</keyword>
<dbReference type="EMBL" id="CP015106">
    <property type="protein sequence ID" value="ASJ14141.1"/>
    <property type="molecule type" value="Genomic_DNA"/>
</dbReference>
<keyword evidence="4" id="KW-0548">Nucleotidyltransferase</keyword>
<reference evidence="14 15" key="1">
    <citation type="submission" date="2016-04" db="EMBL/GenBank/DDBJ databases">
        <title>Complete genome sequence of Thermococcus radiotolerans type strain EJ2.</title>
        <authorList>
            <person name="Oger P.M."/>
        </authorList>
    </citation>
    <scope>NUCLEOTIDE SEQUENCE [LARGE SCALE GENOMIC DNA]</scope>
    <source>
        <strain evidence="14 15">EJ2</strain>
    </source>
</reference>
<keyword evidence="6" id="KW-0547">Nucleotide-binding</keyword>
<dbReference type="Proteomes" id="UP000250085">
    <property type="component" value="Chromosome"/>
</dbReference>
<evidence type="ECO:0000256" key="6">
    <source>
        <dbReference type="ARBA" id="ARBA00022741"/>
    </source>
</evidence>
<evidence type="ECO:0000256" key="12">
    <source>
        <dbReference type="ARBA" id="ARBA00048696"/>
    </source>
</evidence>
<keyword evidence="3 14" id="KW-0808">Transferase</keyword>
<evidence type="ECO:0000256" key="10">
    <source>
        <dbReference type="ARBA" id="ARBA00038276"/>
    </source>
</evidence>
<dbReference type="GO" id="GO:0005524">
    <property type="term" value="F:ATP binding"/>
    <property type="evidence" value="ECO:0007669"/>
    <property type="project" value="UniProtKB-KW"/>
</dbReference>
<sequence>MKTLEDIETILKAHKNELKERFGVKEIGIFGSYVRGEAKETSDIDILVDFYEVPSLFRFIELEEYLEELLGVRVDLVLKSALKPKISEYVMREVIYV</sequence>
<dbReference type="PANTHER" id="PTHR33571:SF19">
    <property type="entry name" value="PROTEIN ADENYLYLTRANSFERASE MJ0128-RELATED"/>
    <property type="match status" value="1"/>
</dbReference>
<evidence type="ECO:0000256" key="11">
    <source>
        <dbReference type="ARBA" id="ARBA00047518"/>
    </source>
</evidence>
<comment type="similarity">
    <text evidence="10">Belongs to the MntA antitoxin family.</text>
</comment>
<dbReference type="SUPFAM" id="SSF81301">
    <property type="entry name" value="Nucleotidyltransferase"/>
    <property type="match status" value="1"/>
</dbReference>
<evidence type="ECO:0000256" key="9">
    <source>
        <dbReference type="ARBA" id="ARBA00034531"/>
    </source>
</evidence>
<name>A0A2Z2MXI4_9EURY</name>
<dbReference type="InterPro" id="IPR043519">
    <property type="entry name" value="NT_sf"/>
</dbReference>
<evidence type="ECO:0000256" key="1">
    <source>
        <dbReference type="ARBA" id="ARBA00001946"/>
    </source>
</evidence>
<evidence type="ECO:0000256" key="2">
    <source>
        <dbReference type="ARBA" id="ARBA00022649"/>
    </source>
</evidence>
<dbReference type="PANTHER" id="PTHR33571">
    <property type="entry name" value="SSL8005 PROTEIN"/>
    <property type="match status" value="1"/>
</dbReference>
<dbReference type="Pfam" id="PF01909">
    <property type="entry name" value="NTP_transf_2"/>
    <property type="match status" value="1"/>
</dbReference>
<comment type="catalytic activity">
    <reaction evidence="11">
        <text>O-(5'-adenylyl)-L-tyrosyl-[protein] + ATP = O-[5'-(adenylyl-(5'-&gt;3')-adenylyl)]-L-tyrosyl-[protein] + diphosphate</text>
        <dbReference type="Rhea" id="RHEA:66528"/>
        <dbReference type="Rhea" id="RHEA-COMP:13846"/>
        <dbReference type="Rhea" id="RHEA-COMP:17046"/>
        <dbReference type="ChEBI" id="CHEBI:30616"/>
        <dbReference type="ChEBI" id="CHEBI:33019"/>
        <dbReference type="ChEBI" id="CHEBI:83624"/>
        <dbReference type="ChEBI" id="CHEBI:167160"/>
    </reaction>
</comment>
<keyword evidence="5" id="KW-0479">Metal-binding</keyword>
<evidence type="ECO:0000256" key="8">
    <source>
        <dbReference type="ARBA" id="ARBA00022842"/>
    </source>
</evidence>
<proteinExistence type="inferred from homology"/>
<keyword evidence="8" id="KW-0460">Magnesium</keyword>
<organism evidence="14 15">
    <name type="scientific">Thermococcus radiotolerans</name>
    <dbReference type="NCBI Taxonomy" id="187880"/>
    <lineage>
        <taxon>Archaea</taxon>
        <taxon>Methanobacteriati</taxon>
        <taxon>Methanobacteriota</taxon>
        <taxon>Thermococci</taxon>
        <taxon>Thermococcales</taxon>
        <taxon>Thermococcaceae</taxon>
        <taxon>Thermococcus</taxon>
    </lineage>
</organism>
<evidence type="ECO:0000256" key="5">
    <source>
        <dbReference type="ARBA" id="ARBA00022723"/>
    </source>
</evidence>
<dbReference type="OrthoDB" id="61846at2157"/>
<evidence type="ECO:0000259" key="13">
    <source>
        <dbReference type="Pfam" id="PF01909"/>
    </source>
</evidence>
<evidence type="ECO:0000313" key="15">
    <source>
        <dbReference type="Proteomes" id="UP000250085"/>
    </source>
</evidence>
<dbReference type="GO" id="GO:0046872">
    <property type="term" value="F:metal ion binding"/>
    <property type="evidence" value="ECO:0007669"/>
    <property type="project" value="UniProtKB-KW"/>
</dbReference>
<dbReference type="KEGG" id="trl:A3L10_02945"/>
<comment type="cofactor">
    <cofactor evidence="1">
        <name>Mg(2+)</name>
        <dbReference type="ChEBI" id="CHEBI:18420"/>
    </cofactor>
</comment>